<dbReference type="Gene3D" id="3.60.20.10">
    <property type="entry name" value="Glutamine Phosphoribosylpyrophosphate, subunit 1, domain 1"/>
    <property type="match status" value="1"/>
</dbReference>
<name>Q1YPR6_9GAMM</name>
<keyword evidence="12" id="KW-1185">Reference proteome</keyword>
<evidence type="ECO:0000256" key="2">
    <source>
        <dbReference type="ARBA" id="ARBA00005752"/>
    </source>
</evidence>
<dbReference type="InterPro" id="IPR014729">
    <property type="entry name" value="Rossmann-like_a/b/a_fold"/>
</dbReference>
<dbReference type="CDD" id="cd00712">
    <property type="entry name" value="AsnB"/>
    <property type="match status" value="1"/>
</dbReference>
<dbReference type="EMBL" id="AAPI01000008">
    <property type="protein sequence ID" value="EAS46293.1"/>
    <property type="molecule type" value="Genomic_DNA"/>
</dbReference>
<comment type="catalytic activity">
    <reaction evidence="7">
        <text>L-aspartate + L-glutamine + ATP + H2O = L-asparagine + L-glutamate + AMP + diphosphate + H(+)</text>
        <dbReference type="Rhea" id="RHEA:12228"/>
        <dbReference type="ChEBI" id="CHEBI:15377"/>
        <dbReference type="ChEBI" id="CHEBI:15378"/>
        <dbReference type="ChEBI" id="CHEBI:29985"/>
        <dbReference type="ChEBI" id="CHEBI:29991"/>
        <dbReference type="ChEBI" id="CHEBI:30616"/>
        <dbReference type="ChEBI" id="CHEBI:33019"/>
        <dbReference type="ChEBI" id="CHEBI:58048"/>
        <dbReference type="ChEBI" id="CHEBI:58359"/>
        <dbReference type="ChEBI" id="CHEBI:456215"/>
        <dbReference type="EC" id="6.3.5.4"/>
    </reaction>
</comment>
<dbReference type="Proteomes" id="UP000005555">
    <property type="component" value="Unassembled WGS sequence"/>
</dbReference>
<dbReference type="GO" id="GO:0005829">
    <property type="term" value="C:cytosol"/>
    <property type="evidence" value="ECO:0007669"/>
    <property type="project" value="TreeGrafter"/>
</dbReference>
<keyword evidence="6 8" id="KW-0315">Glutamine amidotransferase</keyword>
<dbReference type="PROSITE" id="PS51278">
    <property type="entry name" value="GATASE_TYPE_2"/>
    <property type="match status" value="1"/>
</dbReference>
<comment type="caution">
    <text evidence="11">The sequence shown here is derived from an EMBL/GenBank/DDBJ whole genome shotgun (WGS) entry which is preliminary data.</text>
</comment>
<organism evidence="11 12">
    <name type="scientific">gamma proteobacterium HTCC2207</name>
    <dbReference type="NCBI Taxonomy" id="314287"/>
    <lineage>
        <taxon>Bacteria</taxon>
        <taxon>Pseudomonadati</taxon>
        <taxon>Pseudomonadota</taxon>
        <taxon>Gammaproteobacteria</taxon>
        <taxon>Cellvibrionales</taxon>
        <taxon>Porticoccaceae</taxon>
        <taxon>SAR92 clade</taxon>
    </lineage>
</organism>
<dbReference type="PANTHER" id="PTHR43284">
    <property type="entry name" value="ASPARAGINE SYNTHETASE (GLUTAMINE-HYDROLYZING)"/>
    <property type="match status" value="1"/>
</dbReference>
<dbReference type="PANTHER" id="PTHR43284:SF1">
    <property type="entry name" value="ASPARAGINE SYNTHETASE"/>
    <property type="match status" value="1"/>
</dbReference>
<evidence type="ECO:0000256" key="5">
    <source>
        <dbReference type="ARBA" id="ARBA00022840"/>
    </source>
</evidence>
<dbReference type="AlphaFoldDB" id="Q1YPR6"/>
<feature type="active site" description="For GATase activity" evidence="8">
    <location>
        <position position="11"/>
    </location>
</feature>
<dbReference type="SUPFAM" id="SSF52402">
    <property type="entry name" value="Adenine nucleotide alpha hydrolases-like"/>
    <property type="match status" value="1"/>
</dbReference>
<gene>
    <name evidence="11" type="ORF">GB2207_06014</name>
</gene>
<dbReference type="InterPro" id="IPR051786">
    <property type="entry name" value="ASN_synthetase/amidase"/>
</dbReference>
<dbReference type="InterPro" id="IPR006426">
    <property type="entry name" value="Asn_synth_AEB"/>
</dbReference>
<evidence type="ECO:0000256" key="9">
    <source>
        <dbReference type="PIRSR" id="PIRSR001589-2"/>
    </source>
</evidence>
<dbReference type="SUPFAM" id="SSF56235">
    <property type="entry name" value="N-terminal nucleophile aminohydrolases (Ntn hydrolases)"/>
    <property type="match status" value="1"/>
</dbReference>
<evidence type="ECO:0000313" key="11">
    <source>
        <dbReference type="EMBL" id="EAS46293.1"/>
    </source>
</evidence>
<dbReference type="GO" id="GO:0004066">
    <property type="term" value="F:asparagine synthase (glutamine-hydrolyzing) activity"/>
    <property type="evidence" value="ECO:0007669"/>
    <property type="project" value="UniProtKB-EC"/>
</dbReference>
<sequence>MFLKRKLSFMCGILGLSEVLQETLYTRRDRQETISRCFEEGLAILSHRGPDASGAKYFFDEGVFLGHTRLSIQDLSPAGTQPMMSLDEKYAITFNGEIYNFPVLKEKLEFLGYNFSSNTDTEVILNLYQEYGLDCFAMLDGIFALGIFDKEKNQLIISRDGLGIKPLYYYQDESRLVFASEIKAIEIFLKDVVLTLQKSNINKYLTFQWCPGEGTPFAEIKKHIPGETLVVTDGKIVDRKTFYRLPIFRPPAKNLKTSVRSIISGLDANLRIAVHDQMLSDAPVGAFLSGGLDSTSIVAFAKEIDPNITCFTIDAGNAANDGMADDLPYARAAAEHLKVPLEIVKVNPESLVQNLEKMVWMLDEPLGDPAPLNVFYISQLAKDNGIKVLLSGAGGDDILTGYRRHHAIMIDRQIQRLPKVLLSAVELFSGKLDKRVTLFRRLAKLFNGISLAGESRIINYFKWADQGQLLSLYTNDFRNEIKNELAEQPMLDFLAHAHPDSTDLDKMLALEQRFFTTDHNLMYTDKMSMAAGVEVRVPLLANNLIEYAATIPDNLKQNGRQGKWIFKKTMEAYLPKEIIYRPKTGFGAPLRSWLKVELRDYLEDLLSRKSLYSRGLFDPEAVHALISRNDEGQVDASYTIFSLMCIEIWCRQHVDSVKLSTGST</sequence>
<evidence type="ECO:0000259" key="10">
    <source>
        <dbReference type="PROSITE" id="PS51278"/>
    </source>
</evidence>
<dbReference type="PIRSF" id="PIRSF001589">
    <property type="entry name" value="Asn_synthetase_glu-h"/>
    <property type="match status" value="1"/>
</dbReference>
<keyword evidence="8" id="KW-0028">Amino-acid biosynthesis</keyword>
<feature type="binding site" evidence="9">
    <location>
        <begin position="391"/>
        <end position="392"/>
    </location>
    <ligand>
        <name>ATP</name>
        <dbReference type="ChEBI" id="CHEBI:30616"/>
    </ligand>
</feature>
<feature type="domain" description="Glutamine amidotransferase type-2" evidence="10">
    <location>
        <begin position="11"/>
        <end position="234"/>
    </location>
</feature>
<evidence type="ECO:0000256" key="3">
    <source>
        <dbReference type="ARBA" id="ARBA00012737"/>
    </source>
</evidence>
<dbReference type="Pfam" id="PF13537">
    <property type="entry name" value="GATase_7"/>
    <property type="match status" value="1"/>
</dbReference>
<keyword evidence="8" id="KW-0061">Asparagine biosynthesis</keyword>
<dbReference type="STRING" id="314287.GB2207_06014"/>
<keyword evidence="5 9" id="KW-0067">ATP-binding</keyword>
<feature type="binding site" evidence="9">
    <location>
        <position position="120"/>
    </location>
    <ligand>
        <name>L-glutamine</name>
        <dbReference type="ChEBI" id="CHEBI:58359"/>
    </ligand>
</feature>
<dbReference type="eggNOG" id="COG0367">
    <property type="taxonomic scope" value="Bacteria"/>
</dbReference>
<evidence type="ECO:0000256" key="8">
    <source>
        <dbReference type="PIRSR" id="PIRSR001589-1"/>
    </source>
</evidence>
<evidence type="ECO:0000256" key="7">
    <source>
        <dbReference type="ARBA" id="ARBA00048741"/>
    </source>
</evidence>
<proteinExistence type="inferred from homology"/>
<dbReference type="InterPro" id="IPR033738">
    <property type="entry name" value="AsnB_N"/>
</dbReference>
<feature type="binding site" evidence="9">
    <location>
        <position position="313"/>
    </location>
    <ligand>
        <name>ATP</name>
        <dbReference type="ChEBI" id="CHEBI:30616"/>
    </ligand>
</feature>
<evidence type="ECO:0000256" key="6">
    <source>
        <dbReference type="ARBA" id="ARBA00022962"/>
    </source>
</evidence>
<keyword evidence="4 9" id="KW-0547">Nucleotide-binding</keyword>
<comment type="pathway">
    <text evidence="1">Amino-acid biosynthesis; L-asparagine biosynthesis; L-asparagine from L-aspartate (L-Gln route): step 1/1.</text>
</comment>
<dbReference type="Pfam" id="PF00733">
    <property type="entry name" value="Asn_synthase"/>
    <property type="match status" value="1"/>
</dbReference>
<dbReference type="GO" id="GO:0005524">
    <property type="term" value="F:ATP binding"/>
    <property type="evidence" value="ECO:0007669"/>
    <property type="project" value="UniProtKB-KW"/>
</dbReference>
<dbReference type="InterPro" id="IPR001962">
    <property type="entry name" value="Asn_synthase"/>
</dbReference>
<dbReference type="EC" id="6.3.5.4" evidence="3"/>
<dbReference type="InterPro" id="IPR029055">
    <property type="entry name" value="Ntn_hydrolases_N"/>
</dbReference>
<comment type="similarity">
    <text evidence="2">Belongs to the asparagine synthetase family.</text>
</comment>
<accession>Q1YPR6</accession>
<dbReference type="Gene3D" id="3.40.50.620">
    <property type="entry name" value="HUPs"/>
    <property type="match status" value="2"/>
</dbReference>
<evidence type="ECO:0000313" key="12">
    <source>
        <dbReference type="Proteomes" id="UP000005555"/>
    </source>
</evidence>
<dbReference type="GO" id="GO:0006529">
    <property type="term" value="P:asparagine biosynthetic process"/>
    <property type="evidence" value="ECO:0007669"/>
    <property type="project" value="UniProtKB-KW"/>
</dbReference>
<reference evidence="11 12" key="1">
    <citation type="submission" date="2006-03" db="EMBL/GenBank/DDBJ databases">
        <authorList>
            <person name="Giovannoni S.J."/>
            <person name="Cho J.-C."/>
            <person name="Ferriera S."/>
            <person name="Johnson J."/>
            <person name="Kravitz S."/>
            <person name="Halpern A."/>
            <person name="Remington K."/>
            <person name="Beeson K."/>
            <person name="Tran B."/>
            <person name="Rogers Y.-H."/>
            <person name="Friedman R."/>
            <person name="Venter J.C."/>
        </authorList>
    </citation>
    <scope>NUCLEOTIDE SEQUENCE [LARGE SCALE GENOMIC DNA]</scope>
    <source>
        <strain evidence="11 12">HTCC2207</strain>
    </source>
</reference>
<protein>
    <recommendedName>
        <fullName evidence="3">asparagine synthase (glutamine-hydrolyzing)</fullName>
        <ecNumber evidence="3">6.3.5.4</ecNumber>
    </recommendedName>
</protein>
<evidence type="ECO:0000256" key="1">
    <source>
        <dbReference type="ARBA" id="ARBA00005187"/>
    </source>
</evidence>
<dbReference type="CDD" id="cd01991">
    <property type="entry name" value="Asn_synthase_B_C"/>
    <property type="match status" value="1"/>
</dbReference>
<dbReference type="HOGENOM" id="CLU_014658_3_1_6"/>
<evidence type="ECO:0000256" key="4">
    <source>
        <dbReference type="ARBA" id="ARBA00022741"/>
    </source>
</evidence>
<dbReference type="NCBIfam" id="TIGR01536">
    <property type="entry name" value="asn_synth_AEB"/>
    <property type="match status" value="1"/>
</dbReference>
<dbReference type="InterPro" id="IPR017932">
    <property type="entry name" value="GATase_2_dom"/>
</dbReference>